<dbReference type="EMBL" id="FNCK01000011">
    <property type="protein sequence ID" value="SDG49263.1"/>
    <property type="molecule type" value="Genomic_DNA"/>
</dbReference>
<reference evidence="2 3" key="1">
    <citation type="submission" date="2016-10" db="EMBL/GenBank/DDBJ databases">
        <authorList>
            <person name="de Groot N.N."/>
        </authorList>
    </citation>
    <scope>NUCLEOTIDE SEQUENCE [LARGE SCALE GENOMIC DNA]</scope>
    <source>
        <strain evidence="2 3">ATCC BAA-466</strain>
    </source>
</reference>
<keyword evidence="3" id="KW-1185">Reference proteome</keyword>
<organism evidence="2 3">
    <name type="scientific">Facklamia miroungae</name>
    <dbReference type="NCBI Taxonomy" id="120956"/>
    <lineage>
        <taxon>Bacteria</taxon>
        <taxon>Bacillati</taxon>
        <taxon>Bacillota</taxon>
        <taxon>Bacilli</taxon>
        <taxon>Lactobacillales</taxon>
        <taxon>Aerococcaceae</taxon>
        <taxon>Facklamia</taxon>
    </lineage>
</organism>
<dbReference type="InterPro" id="IPR000182">
    <property type="entry name" value="GNAT_dom"/>
</dbReference>
<name>A0A1G7UP25_9LACT</name>
<dbReference type="GO" id="GO:0016747">
    <property type="term" value="F:acyltransferase activity, transferring groups other than amino-acyl groups"/>
    <property type="evidence" value="ECO:0007669"/>
    <property type="project" value="InterPro"/>
</dbReference>
<dbReference type="STRING" id="120956.SAMN05421791_11119"/>
<keyword evidence="2" id="KW-0808">Transferase</keyword>
<dbReference type="Pfam" id="PF13302">
    <property type="entry name" value="Acetyltransf_3"/>
    <property type="match status" value="1"/>
</dbReference>
<gene>
    <name evidence="2" type="ORF">SAMN05421791_11119</name>
</gene>
<proteinExistence type="predicted"/>
<evidence type="ECO:0000259" key="1">
    <source>
        <dbReference type="PROSITE" id="PS51186"/>
    </source>
</evidence>
<dbReference type="InterPro" id="IPR016181">
    <property type="entry name" value="Acyl_CoA_acyltransferase"/>
</dbReference>
<evidence type="ECO:0000313" key="2">
    <source>
        <dbReference type="EMBL" id="SDG49263.1"/>
    </source>
</evidence>
<accession>A0A1G7UP25</accession>
<dbReference type="RefSeq" id="WP_090290374.1">
    <property type="nucleotide sequence ID" value="NZ_FNCK01000011.1"/>
</dbReference>
<dbReference type="PROSITE" id="PS51186">
    <property type="entry name" value="GNAT"/>
    <property type="match status" value="1"/>
</dbReference>
<dbReference type="AlphaFoldDB" id="A0A1G7UP25"/>
<dbReference type="OrthoDB" id="9795206at2"/>
<protein>
    <submittedName>
        <fullName evidence="2">Acetyltransferase (GNAT) domain-containing protein</fullName>
    </submittedName>
</protein>
<dbReference type="Gene3D" id="3.40.630.30">
    <property type="match status" value="1"/>
</dbReference>
<feature type="domain" description="N-acetyltransferase" evidence="1">
    <location>
        <begin position="12"/>
        <end position="170"/>
    </location>
</feature>
<dbReference type="PANTHER" id="PTHR43415">
    <property type="entry name" value="SPERMIDINE N(1)-ACETYLTRANSFERASE"/>
    <property type="match status" value="1"/>
</dbReference>
<dbReference type="PANTHER" id="PTHR43415:SF4">
    <property type="entry name" value="N-ACETYLTRANSFERASE DOMAIN-CONTAINING PROTEIN"/>
    <property type="match status" value="1"/>
</dbReference>
<dbReference type="Proteomes" id="UP000199708">
    <property type="component" value="Unassembled WGS sequence"/>
</dbReference>
<sequence>MTEIRLKKISNQELHTIWQVGFTQDMPEWAQYNGPYFEAYQSYPNFQTFLSSKDAAYLLNEEKVRAILLDNIPIGMVSRYWEDEKTLWLEIGVIIYDAKYWNKGIAYNALIQWINQTFYDFPELEHIGLTTWSGNPGMMRLAEKLGMKQEACIRKVRYWQGVYYDSVKYGVLRQEWYKN</sequence>
<dbReference type="SUPFAM" id="SSF55729">
    <property type="entry name" value="Acyl-CoA N-acyltransferases (Nat)"/>
    <property type="match status" value="1"/>
</dbReference>
<evidence type="ECO:0000313" key="3">
    <source>
        <dbReference type="Proteomes" id="UP000199708"/>
    </source>
</evidence>